<evidence type="ECO:0000256" key="1">
    <source>
        <dbReference type="SAM" id="MobiDB-lite"/>
    </source>
</evidence>
<dbReference type="HOGENOM" id="CLU_049413_0_1_1"/>
<keyword evidence="5" id="KW-1185">Reference proteome</keyword>
<accession>K3XQ40</accession>
<dbReference type="STRING" id="4555.K3XQ40"/>
<dbReference type="Gramene" id="KQL04635">
    <property type="protein sequence ID" value="KQL04635"/>
    <property type="gene ID" value="SETIT_004020mg"/>
</dbReference>
<dbReference type="InterPro" id="IPR003140">
    <property type="entry name" value="PLipase/COase/thioEstase"/>
</dbReference>
<keyword evidence="2" id="KW-1133">Transmembrane helix</keyword>
<name>K3XQ40_SETIT</name>
<reference evidence="5" key="1">
    <citation type="journal article" date="2012" name="Nat. Biotechnol.">
        <title>Reference genome sequence of the model plant Setaria.</title>
        <authorList>
            <person name="Bennetzen J.L."/>
            <person name="Schmutz J."/>
            <person name="Wang H."/>
            <person name="Percifield R."/>
            <person name="Hawkins J."/>
            <person name="Pontaroli A.C."/>
            <person name="Estep M."/>
            <person name="Feng L."/>
            <person name="Vaughn J.N."/>
            <person name="Grimwood J."/>
            <person name="Jenkins J."/>
            <person name="Barry K."/>
            <person name="Lindquist E."/>
            <person name="Hellsten U."/>
            <person name="Deshpande S."/>
            <person name="Wang X."/>
            <person name="Wu X."/>
            <person name="Mitros T."/>
            <person name="Triplett J."/>
            <person name="Yang X."/>
            <person name="Ye C.Y."/>
            <person name="Mauro-Herrera M."/>
            <person name="Wang L."/>
            <person name="Li P."/>
            <person name="Sharma M."/>
            <person name="Sharma R."/>
            <person name="Ronald P.C."/>
            <person name="Panaud O."/>
            <person name="Kellogg E.A."/>
            <person name="Brutnell T.P."/>
            <person name="Doust A.N."/>
            <person name="Tuskan G.A."/>
            <person name="Rokhsar D."/>
            <person name="Devos K.M."/>
        </authorList>
    </citation>
    <scope>NUCLEOTIDE SEQUENCE [LARGE SCALE GENOMIC DNA]</scope>
    <source>
        <strain evidence="5">cv. Yugu1</strain>
    </source>
</reference>
<reference evidence="4" key="2">
    <citation type="submission" date="2018-08" db="UniProtKB">
        <authorList>
            <consortium name="EnsemblPlants"/>
        </authorList>
    </citation>
    <scope>IDENTIFICATION</scope>
    <source>
        <strain evidence="4">Yugu1</strain>
    </source>
</reference>
<organism evidence="4 5">
    <name type="scientific">Setaria italica</name>
    <name type="common">Foxtail millet</name>
    <name type="synonym">Panicum italicum</name>
    <dbReference type="NCBI Taxonomy" id="4555"/>
    <lineage>
        <taxon>Eukaryota</taxon>
        <taxon>Viridiplantae</taxon>
        <taxon>Streptophyta</taxon>
        <taxon>Embryophyta</taxon>
        <taxon>Tracheophyta</taxon>
        <taxon>Spermatophyta</taxon>
        <taxon>Magnoliopsida</taxon>
        <taxon>Liliopsida</taxon>
        <taxon>Poales</taxon>
        <taxon>Poaceae</taxon>
        <taxon>PACMAD clade</taxon>
        <taxon>Panicoideae</taxon>
        <taxon>Panicodae</taxon>
        <taxon>Paniceae</taxon>
        <taxon>Cenchrinae</taxon>
        <taxon>Setaria</taxon>
    </lineage>
</organism>
<evidence type="ECO:0000259" key="3">
    <source>
        <dbReference type="Pfam" id="PF02230"/>
    </source>
</evidence>
<feature type="compositionally biased region" description="Pro residues" evidence="1">
    <location>
        <begin position="129"/>
        <end position="139"/>
    </location>
</feature>
<dbReference type="Gene3D" id="3.40.50.1820">
    <property type="entry name" value="alpha/beta hydrolase"/>
    <property type="match status" value="1"/>
</dbReference>
<evidence type="ECO:0000313" key="4">
    <source>
        <dbReference type="EnsemblPlants" id="KQL04635"/>
    </source>
</evidence>
<dbReference type="GO" id="GO:0016787">
    <property type="term" value="F:hydrolase activity"/>
    <property type="evidence" value="ECO:0007669"/>
    <property type="project" value="InterPro"/>
</dbReference>
<dbReference type="Pfam" id="PF02230">
    <property type="entry name" value="Abhydrolase_2"/>
    <property type="match status" value="1"/>
</dbReference>
<proteinExistence type="predicted"/>
<sequence>STERTRLGRAGALDDDLFLLGSAARQPHRRQVRESQPPRPPPPLSPPHTGDRFSESVRPVTVPSVARACLPATATQRAHVAWRSGGACRRGGGALLRCGLRQIPRSAPHHSSQQATTTGRHPKRRPPFRRPNPPFPNPQAPAAAPSYARAHRVAFICPRWCWSAAVIVVVVVGIAALAGLVARRGCGGAAIVRGMSFGGSSSVATGAKRPFEYGRTHVVRPKGTHKATIVWLHGLGDNGASWSQLLETLPLPNIKWICPTAPTRPVSVFGGFPSTAWFDVADLSEDAPDDVEGMDASAAHVANLLSTEPADIKLGVGGFSMGAATALYSATCFAHGKYGNANPYPVNLSLAVGLSGWLPCARTLKNRIESSPEAAQRASSIPIFLCHGKADDVVLYKHGERSADALKANGFSNVLFKSYNSLGHYTVPEEMDEVCKWLTANLELGTSPS</sequence>
<dbReference type="EnsemblPlants" id="KQL04635">
    <property type="protein sequence ID" value="KQL04635"/>
    <property type="gene ID" value="SETIT_004020mg"/>
</dbReference>
<dbReference type="InterPro" id="IPR029058">
    <property type="entry name" value="AB_hydrolase_fold"/>
</dbReference>
<keyword evidence="2" id="KW-0812">Transmembrane</keyword>
<feature type="domain" description="Phospholipase/carboxylesterase/thioesterase" evidence="3">
    <location>
        <begin position="216"/>
        <end position="440"/>
    </location>
</feature>
<evidence type="ECO:0000256" key="2">
    <source>
        <dbReference type="SAM" id="Phobius"/>
    </source>
</evidence>
<dbReference type="EMBL" id="AGNK02002891">
    <property type="status" value="NOT_ANNOTATED_CDS"/>
    <property type="molecule type" value="Genomic_DNA"/>
</dbReference>
<protein>
    <recommendedName>
        <fullName evidence="3">Phospholipase/carboxylesterase/thioesterase domain-containing protein</fullName>
    </recommendedName>
</protein>
<dbReference type="FunCoup" id="K3XQ40">
    <property type="interactions" value="665"/>
</dbReference>
<evidence type="ECO:0000313" key="5">
    <source>
        <dbReference type="Proteomes" id="UP000004995"/>
    </source>
</evidence>
<dbReference type="eggNOG" id="KOG2112">
    <property type="taxonomic scope" value="Eukaryota"/>
</dbReference>
<feature type="compositionally biased region" description="Polar residues" evidence="1">
    <location>
        <begin position="109"/>
        <end position="119"/>
    </location>
</feature>
<dbReference type="InParanoid" id="K3XQ40"/>
<dbReference type="Proteomes" id="UP000004995">
    <property type="component" value="Unassembled WGS sequence"/>
</dbReference>
<dbReference type="PANTHER" id="PTHR46234">
    <property type="entry name" value="ALPHA/BETA-HYDROLASES SUPERFAMILY PROTEIN"/>
    <property type="match status" value="1"/>
</dbReference>
<dbReference type="AlphaFoldDB" id="K3XQ40"/>
<feature type="transmembrane region" description="Helical" evidence="2">
    <location>
        <begin position="160"/>
        <end position="182"/>
    </location>
</feature>
<feature type="region of interest" description="Disordered" evidence="1">
    <location>
        <begin position="104"/>
        <end position="143"/>
    </location>
</feature>
<feature type="region of interest" description="Disordered" evidence="1">
    <location>
        <begin position="1"/>
        <end position="58"/>
    </location>
</feature>
<keyword evidence="2" id="KW-0472">Membrane</keyword>
<dbReference type="SUPFAM" id="SSF53474">
    <property type="entry name" value="alpha/beta-Hydrolases"/>
    <property type="match status" value="1"/>
</dbReference>
<feature type="compositionally biased region" description="Pro residues" evidence="1">
    <location>
        <begin position="37"/>
        <end position="46"/>
    </location>
</feature>